<reference evidence="3 4" key="1">
    <citation type="journal article" date="2022" name="Nat. Genet.">
        <title>Improved pea reference genome and pan-genome highlight genomic features and evolutionary characteristics.</title>
        <authorList>
            <person name="Yang T."/>
            <person name="Liu R."/>
            <person name="Luo Y."/>
            <person name="Hu S."/>
            <person name="Wang D."/>
            <person name="Wang C."/>
            <person name="Pandey M.K."/>
            <person name="Ge S."/>
            <person name="Xu Q."/>
            <person name="Li N."/>
            <person name="Li G."/>
            <person name="Huang Y."/>
            <person name="Saxena R.K."/>
            <person name="Ji Y."/>
            <person name="Li M."/>
            <person name="Yan X."/>
            <person name="He Y."/>
            <person name="Liu Y."/>
            <person name="Wang X."/>
            <person name="Xiang C."/>
            <person name="Varshney R.K."/>
            <person name="Ding H."/>
            <person name="Gao S."/>
            <person name="Zong X."/>
        </authorList>
    </citation>
    <scope>NUCLEOTIDE SEQUENCE [LARGE SCALE GENOMIC DNA]</scope>
    <source>
        <strain evidence="3 4">cv. Zhongwan 6</strain>
    </source>
</reference>
<organism evidence="3 4">
    <name type="scientific">Pisum sativum</name>
    <name type="common">Garden pea</name>
    <name type="synonym">Lathyrus oleraceus</name>
    <dbReference type="NCBI Taxonomy" id="3888"/>
    <lineage>
        <taxon>Eukaryota</taxon>
        <taxon>Viridiplantae</taxon>
        <taxon>Streptophyta</taxon>
        <taxon>Embryophyta</taxon>
        <taxon>Tracheophyta</taxon>
        <taxon>Spermatophyta</taxon>
        <taxon>Magnoliopsida</taxon>
        <taxon>eudicotyledons</taxon>
        <taxon>Gunneridae</taxon>
        <taxon>Pentapetalae</taxon>
        <taxon>rosids</taxon>
        <taxon>fabids</taxon>
        <taxon>Fabales</taxon>
        <taxon>Fabaceae</taxon>
        <taxon>Papilionoideae</taxon>
        <taxon>50 kb inversion clade</taxon>
        <taxon>NPAAA clade</taxon>
        <taxon>Hologalegina</taxon>
        <taxon>IRL clade</taxon>
        <taxon>Fabeae</taxon>
        <taxon>Lathyrus</taxon>
    </lineage>
</organism>
<comment type="caution">
    <text evidence="3">The sequence shown here is derived from an EMBL/GenBank/DDBJ whole genome shotgun (WGS) entry which is preliminary data.</text>
</comment>
<evidence type="ECO:0000256" key="1">
    <source>
        <dbReference type="SAM" id="MobiDB-lite"/>
    </source>
</evidence>
<keyword evidence="4" id="KW-1185">Reference proteome</keyword>
<feature type="compositionally biased region" description="Low complexity" evidence="1">
    <location>
        <begin position="63"/>
        <end position="75"/>
    </location>
</feature>
<feature type="region of interest" description="Disordered" evidence="1">
    <location>
        <begin position="122"/>
        <end position="148"/>
    </location>
</feature>
<dbReference type="Pfam" id="PF05678">
    <property type="entry name" value="VQ"/>
    <property type="match status" value="1"/>
</dbReference>
<name>A0A9D4WPC8_PEA</name>
<feature type="compositionally biased region" description="Polar residues" evidence="1">
    <location>
        <begin position="125"/>
        <end position="138"/>
    </location>
</feature>
<evidence type="ECO:0000259" key="2">
    <source>
        <dbReference type="Pfam" id="PF05678"/>
    </source>
</evidence>
<dbReference type="Gramene" id="Psat05G0269500-T1">
    <property type="protein sequence ID" value="KAI5406031.1"/>
    <property type="gene ID" value="KIW84_052695"/>
</dbReference>
<gene>
    <name evidence="3" type="ORF">KIW84_052695</name>
</gene>
<dbReference type="OrthoDB" id="780193at2759"/>
<feature type="region of interest" description="Disordered" evidence="1">
    <location>
        <begin position="1"/>
        <end position="88"/>
    </location>
</feature>
<feature type="domain" description="VQ" evidence="2">
    <location>
        <begin position="230"/>
        <end position="257"/>
    </location>
</feature>
<sequence length="472" mass="52074">MDSGNSGSMQSSSCGEEIEEYDSRAESSNFSAFLNNPPPTAPAPATIVATGERNNHGISEFGNNNNNNLNPQTQQQHHHHHHHNQMFDPLPNYYIDSLHKQSSTSSNPNSFLNLDMIWSKPTARSEPNNTDLSTLLVPSSSSSSSSQHNHQAFLLSQFLGQTRENVASVPTTHLQHQYHHQQQQHHSLPLESTSRGGSLTNDHQDLINSSSNNNNNVGRNPKKRSRASRRAPTTVLTTDTTNFRAMVQEFTGIPAPPFSSPFPRTRLDLFGSSVASRSMSNHMDPPPPPPPYLLRPFAQKVQPFSPLIQSSSSMMENLSSTNSASINYHLSQQNNHPLMQHNQILGFQSISQTPTKYPHGTQQPSLETTPNVDSRMKIGTVFDELGLSHPHAHAHVNNVNIGVLHHHNNNNNMVTTTTTTTTSSSDAVNNNNNNENQWSQRTIVGVEKGQECVVSTRGEATVESWINCSSSD</sequence>
<dbReference type="Proteomes" id="UP001058974">
    <property type="component" value="Chromosome 5"/>
</dbReference>
<feature type="region of interest" description="Disordered" evidence="1">
    <location>
        <begin position="172"/>
        <end position="236"/>
    </location>
</feature>
<dbReference type="InterPro" id="IPR008889">
    <property type="entry name" value="VQ"/>
</dbReference>
<feature type="compositionally biased region" description="Basic residues" evidence="1">
    <location>
        <begin position="220"/>
        <end position="229"/>
    </location>
</feature>
<proteinExistence type="predicted"/>
<feature type="compositionally biased region" description="Polar residues" evidence="1">
    <location>
        <begin position="190"/>
        <end position="201"/>
    </location>
</feature>
<dbReference type="InterPro" id="IPR039609">
    <property type="entry name" value="VQ_15/22"/>
</dbReference>
<dbReference type="EMBL" id="JAMSHJ010000005">
    <property type="protein sequence ID" value="KAI5406031.1"/>
    <property type="molecule type" value="Genomic_DNA"/>
</dbReference>
<evidence type="ECO:0000313" key="3">
    <source>
        <dbReference type="EMBL" id="KAI5406031.1"/>
    </source>
</evidence>
<feature type="compositionally biased region" description="Low complexity" evidence="1">
    <location>
        <begin position="1"/>
        <end position="15"/>
    </location>
</feature>
<protein>
    <recommendedName>
        <fullName evidence="2">VQ domain-containing protein</fullName>
    </recommendedName>
</protein>
<evidence type="ECO:0000313" key="4">
    <source>
        <dbReference type="Proteomes" id="UP001058974"/>
    </source>
</evidence>
<dbReference type="Gramene" id="Psat5g088800.1">
    <property type="protein sequence ID" value="Psat5g088800.1.cds1"/>
    <property type="gene ID" value="Psat5g088800"/>
</dbReference>
<dbReference type="PANTHER" id="PTHR33179:SF4">
    <property type="entry name" value="VQ MOTIF-CONTAINING PROTEIN"/>
    <property type="match status" value="1"/>
</dbReference>
<dbReference type="AlphaFoldDB" id="A0A9D4WPC8"/>
<accession>A0A9D4WPC8</accession>
<dbReference type="PANTHER" id="PTHR33179">
    <property type="entry name" value="VQ MOTIF-CONTAINING PROTEIN"/>
    <property type="match status" value="1"/>
</dbReference>